<protein>
    <recommendedName>
        <fullName evidence="3">Xylanolytic transcriptional activator regulatory domain-containing protein</fullName>
    </recommendedName>
</protein>
<dbReference type="InterPro" id="IPR050613">
    <property type="entry name" value="Sec_Metabolite_Reg"/>
</dbReference>
<dbReference type="CDD" id="cd12148">
    <property type="entry name" value="fungal_TF_MHR"/>
    <property type="match status" value="1"/>
</dbReference>
<comment type="subcellular location">
    <subcellularLocation>
        <location evidence="1">Nucleus</location>
    </subcellularLocation>
</comment>
<dbReference type="PANTHER" id="PTHR31001:SF85">
    <property type="entry name" value="ZN(II)2CYS6 TRANSCRIPTION FACTOR (EUROFUNG)"/>
    <property type="match status" value="1"/>
</dbReference>
<dbReference type="EMBL" id="ML993897">
    <property type="protein sequence ID" value="KAF2203645.1"/>
    <property type="molecule type" value="Genomic_DNA"/>
</dbReference>
<dbReference type="GO" id="GO:0003677">
    <property type="term" value="F:DNA binding"/>
    <property type="evidence" value="ECO:0007669"/>
    <property type="project" value="InterPro"/>
</dbReference>
<feature type="domain" description="Xylanolytic transcriptional activator regulatory" evidence="3">
    <location>
        <begin position="102"/>
        <end position="257"/>
    </location>
</feature>
<keyword evidence="2" id="KW-0539">Nucleus</keyword>
<name>A0A9P4N1B2_9PLEO</name>
<keyword evidence="5" id="KW-1185">Reference proteome</keyword>
<gene>
    <name evidence="4" type="ORF">GQ43DRAFT_251376</name>
</gene>
<sequence length="641" mass="72170">MSPPTKLIDKDNEAGLLVADEDGKSIYLENYMWTKLRPEFRDTGEILDESSDDEAIKVTKGTSTTPAWCGTDGIHILFGSSKPAAALRHLHPSPLQIFKLWQIYLDNINPLVKVFHTPTVQQLILHASGTLDDIPRNLEALMFAMYCVALSSVCDHECPAILGESKSGLMRRFRTGVQQALVNAGLLKSTDIRVLQAFTLYILSLQNVDARTTWIFTGIAGRLGQRIGLHRDGEALGLPPFEVEMRRRLWWQIIMMEGVSEKLVGTSSNTLMGDAKMPSNLNDSDLFPGMKEMPKEHEGATEMMFFLIRCNVGQFLKHTLPPKTGFDGYWNKLSGNAVSIATKDKAIDDLGALLERKFLQYCDHSIPWHFMCIYLCKSVICMMRFIARSKDYCSEPTLTNQAERDMLFSNSLQVTQYENMAYTMKHLHGFQWHINMHFQWKAFINLISELRYRTGPPQAEEAWKAVQQVYECHPTFAKEGSKRALPIAIGNLTLKAWNAYTLARGLPPDGEPHFIHILRAQRQKREQTAGASSVAAQLTPRTLSAGSVVDATSAWLSDPLQGLHQEPLVPLPVDDWQWNQWNADISASLDMNQLPLPNMPPIALDSDQLNWSAWENLVIDYETQAPNQGYPVDSAFPYGGQ</sequence>
<dbReference type="Pfam" id="PF04082">
    <property type="entry name" value="Fungal_trans"/>
    <property type="match status" value="1"/>
</dbReference>
<accession>A0A9P4N1B2</accession>
<evidence type="ECO:0000259" key="3">
    <source>
        <dbReference type="Pfam" id="PF04082"/>
    </source>
</evidence>
<evidence type="ECO:0000256" key="2">
    <source>
        <dbReference type="ARBA" id="ARBA00023242"/>
    </source>
</evidence>
<comment type="caution">
    <text evidence="4">The sequence shown here is derived from an EMBL/GenBank/DDBJ whole genome shotgun (WGS) entry which is preliminary data.</text>
</comment>
<dbReference type="Proteomes" id="UP000799536">
    <property type="component" value="Unassembled WGS sequence"/>
</dbReference>
<dbReference type="AlphaFoldDB" id="A0A9P4N1B2"/>
<evidence type="ECO:0000313" key="5">
    <source>
        <dbReference type="Proteomes" id="UP000799536"/>
    </source>
</evidence>
<dbReference type="GO" id="GO:0008270">
    <property type="term" value="F:zinc ion binding"/>
    <property type="evidence" value="ECO:0007669"/>
    <property type="project" value="InterPro"/>
</dbReference>
<dbReference type="GO" id="GO:0006351">
    <property type="term" value="P:DNA-templated transcription"/>
    <property type="evidence" value="ECO:0007669"/>
    <property type="project" value="InterPro"/>
</dbReference>
<dbReference type="PANTHER" id="PTHR31001">
    <property type="entry name" value="UNCHARACTERIZED TRANSCRIPTIONAL REGULATORY PROTEIN"/>
    <property type="match status" value="1"/>
</dbReference>
<evidence type="ECO:0000313" key="4">
    <source>
        <dbReference type="EMBL" id="KAF2203645.1"/>
    </source>
</evidence>
<reference evidence="4" key="1">
    <citation type="journal article" date="2020" name="Stud. Mycol.">
        <title>101 Dothideomycetes genomes: a test case for predicting lifestyles and emergence of pathogens.</title>
        <authorList>
            <person name="Haridas S."/>
            <person name="Albert R."/>
            <person name="Binder M."/>
            <person name="Bloem J."/>
            <person name="Labutti K."/>
            <person name="Salamov A."/>
            <person name="Andreopoulos B."/>
            <person name="Baker S."/>
            <person name="Barry K."/>
            <person name="Bills G."/>
            <person name="Bluhm B."/>
            <person name="Cannon C."/>
            <person name="Castanera R."/>
            <person name="Culley D."/>
            <person name="Daum C."/>
            <person name="Ezra D."/>
            <person name="Gonzalez J."/>
            <person name="Henrissat B."/>
            <person name="Kuo A."/>
            <person name="Liang C."/>
            <person name="Lipzen A."/>
            <person name="Lutzoni F."/>
            <person name="Magnuson J."/>
            <person name="Mondo S."/>
            <person name="Nolan M."/>
            <person name="Ohm R."/>
            <person name="Pangilinan J."/>
            <person name="Park H.-J."/>
            <person name="Ramirez L."/>
            <person name="Alfaro M."/>
            <person name="Sun H."/>
            <person name="Tritt A."/>
            <person name="Yoshinaga Y."/>
            <person name="Zwiers L.-H."/>
            <person name="Turgeon B."/>
            <person name="Goodwin S."/>
            <person name="Spatafora J."/>
            <person name="Crous P."/>
            <person name="Grigoriev I."/>
        </authorList>
    </citation>
    <scope>NUCLEOTIDE SEQUENCE</scope>
    <source>
        <strain evidence="4">ATCC 74209</strain>
    </source>
</reference>
<dbReference type="InterPro" id="IPR007219">
    <property type="entry name" value="XnlR_reg_dom"/>
</dbReference>
<proteinExistence type="predicted"/>
<evidence type="ECO:0000256" key="1">
    <source>
        <dbReference type="ARBA" id="ARBA00004123"/>
    </source>
</evidence>
<dbReference type="OrthoDB" id="2269373at2759"/>
<organism evidence="4 5">
    <name type="scientific">Delitschia confertaspora ATCC 74209</name>
    <dbReference type="NCBI Taxonomy" id="1513339"/>
    <lineage>
        <taxon>Eukaryota</taxon>
        <taxon>Fungi</taxon>
        <taxon>Dikarya</taxon>
        <taxon>Ascomycota</taxon>
        <taxon>Pezizomycotina</taxon>
        <taxon>Dothideomycetes</taxon>
        <taxon>Pleosporomycetidae</taxon>
        <taxon>Pleosporales</taxon>
        <taxon>Delitschiaceae</taxon>
        <taxon>Delitschia</taxon>
    </lineage>
</organism>
<dbReference type="GO" id="GO:0005634">
    <property type="term" value="C:nucleus"/>
    <property type="evidence" value="ECO:0007669"/>
    <property type="project" value="UniProtKB-SubCell"/>
</dbReference>